<dbReference type="EMBL" id="CP144753">
    <property type="protein sequence ID" value="WVZ92398.1"/>
    <property type="molecule type" value="Genomic_DNA"/>
</dbReference>
<proteinExistence type="predicted"/>
<reference evidence="2 3" key="1">
    <citation type="submission" date="2024-02" db="EMBL/GenBank/DDBJ databases">
        <title>High-quality chromosome-scale genome assembly of Pensacola bahiagrass (Paspalum notatum Flugge var. saurae).</title>
        <authorList>
            <person name="Vega J.M."/>
            <person name="Podio M."/>
            <person name="Orjuela J."/>
            <person name="Siena L.A."/>
            <person name="Pessino S.C."/>
            <person name="Combes M.C."/>
            <person name="Mariac C."/>
            <person name="Albertini E."/>
            <person name="Pupilli F."/>
            <person name="Ortiz J.P.A."/>
            <person name="Leblanc O."/>
        </authorList>
    </citation>
    <scope>NUCLEOTIDE SEQUENCE [LARGE SCALE GENOMIC DNA]</scope>
    <source>
        <strain evidence="2">R1</strain>
        <tissue evidence="2">Leaf</tissue>
    </source>
</reference>
<protein>
    <submittedName>
        <fullName evidence="2">Uncharacterized protein</fullName>
    </submittedName>
</protein>
<evidence type="ECO:0000313" key="2">
    <source>
        <dbReference type="EMBL" id="WVZ92398.1"/>
    </source>
</evidence>
<feature type="compositionally biased region" description="Basic and acidic residues" evidence="1">
    <location>
        <begin position="1"/>
        <end position="15"/>
    </location>
</feature>
<gene>
    <name evidence="2" type="ORF">U9M48_038468</name>
</gene>
<evidence type="ECO:0000313" key="3">
    <source>
        <dbReference type="Proteomes" id="UP001341281"/>
    </source>
</evidence>
<dbReference type="AlphaFoldDB" id="A0AAQ3XB36"/>
<evidence type="ECO:0000256" key="1">
    <source>
        <dbReference type="SAM" id="MobiDB-lite"/>
    </source>
</evidence>
<name>A0AAQ3XB36_PASNO</name>
<dbReference type="Proteomes" id="UP001341281">
    <property type="component" value="Chromosome 09"/>
</dbReference>
<feature type="region of interest" description="Disordered" evidence="1">
    <location>
        <begin position="1"/>
        <end position="28"/>
    </location>
</feature>
<keyword evidence="3" id="KW-1185">Reference proteome</keyword>
<organism evidence="2 3">
    <name type="scientific">Paspalum notatum var. saurae</name>
    <dbReference type="NCBI Taxonomy" id="547442"/>
    <lineage>
        <taxon>Eukaryota</taxon>
        <taxon>Viridiplantae</taxon>
        <taxon>Streptophyta</taxon>
        <taxon>Embryophyta</taxon>
        <taxon>Tracheophyta</taxon>
        <taxon>Spermatophyta</taxon>
        <taxon>Magnoliopsida</taxon>
        <taxon>Liliopsida</taxon>
        <taxon>Poales</taxon>
        <taxon>Poaceae</taxon>
        <taxon>PACMAD clade</taxon>
        <taxon>Panicoideae</taxon>
        <taxon>Andropogonodae</taxon>
        <taxon>Paspaleae</taxon>
        <taxon>Paspalinae</taxon>
        <taxon>Paspalum</taxon>
    </lineage>
</organism>
<accession>A0AAQ3XB36</accession>
<sequence>MAQLHERTREDENPARIDVGADQVYSPQPPRLRPYVTVAVGRAGGLRLLQHVAAHGGASGDHAWGDTLIVPVGRVFLKGRADICVAMLSESACRLVGATPLGWCRIPAADVLDGLRPSRALRCPQ</sequence>